<reference evidence="2 3" key="1">
    <citation type="submission" date="2019-12" db="EMBL/GenBank/DDBJ databases">
        <title>Chitinophaga sp. strain ysch24 (GDMCC 1.1355), whole genome shotgun sequence.</title>
        <authorList>
            <person name="Zhang X."/>
        </authorList>
    </citation>
    <scope>NUCLEOTIDE SEQUENCE [LARGE SCALE GENOMIC DNA]</scope>
    <source>
        <strain evidence="3">ysch24</strain>
    </source>
</reference>
<dbReference type="RefSeq" id="WP_157309810.1">
    <property type="nucleotide sequence ID" value="NZ_WRXN01000024.1"/>
</dbReference>
<evidence type="ECO:0000313" key="2">
    <source>
        <dbReference type="EMBL" id="MVT12392.1"/>
    </source>
</evidence>
<gene>
    <name evidence="2" type="ORF">GO493_29330</name>
</gene>
<sequence length="733" mass="81709">MKNKYPKRSVSGYGGLILFLLFCTVLGGCRKKEFEEYYGRPDWLASPIYQQLQAKKNFTYLLATIDKAGYKDILSKSGYWTFFAPNDAAFEKFFKEQGISGVDGIDSLMARKIVTFGLVYNAYRKEQLTNYQRTGGPDTSQAYKRKTAYYDWVYTEDSRPGKVIAANRNGTYVTNDNNNKNIPYFISGFFAANGLSAADYQFFYPNTSFSGFNVVDAAVVNADIAAENGIIHEIDKVVLPLQNLERYLASNPEYSEFRSLLEKLVFYQSNADLTHRNNVLTGSTDSVFVKIYSAALAFSPNNENYLLASTDAQRSGWTLVVPTNNALRPYVSQILTHYSSFEAAPPAVLLSLLNAHMWQTSVWPNKLAVTGNSQQEVPTFSLSDVIDKKMLSNGIFYGINAVQDANVFRTVYGKAFLDPAYSLMTRALDADLKFSIINPSLNYTLFMMPDDMVRAAGYDFNVDRNEWAYQASGGTVQYGSGAQDRLFRILQTSVLPTNNGELNDLSGEGIVEAWNGEYIKYSNNTVYSSGNADAGKVLHIQSVGDTKNGKVYYADGLLTFTENPIGFHLEKLATAYPNDYNSFFQYLKNSTLWTSTKDILGTSPGTFYTVFVPDNAAISAAVKEGWLPGDAGTGVPNFAPAAAADKDKVLNFIYYHMLNRNTVVPDGKKNGAFETMLKTNGGELTFLNIINQHNAMELRDAFNNSSNMKVNRSNNLSNRTVIHSISNFLRYKI</sequence>
<dbReference type="PROSITE" id="PS50213">
    <property type="entry name" value="FAS1"/>
    <property type="match status" value="2"/>
</dbReference>
<feature type="domain" description="FAS1" evidence="1">
    <location>
        <begin position="567"/>
        <end position="729"/>
    </location>
</feature>
<dbReference type="Gene3D" id="2.30.180.10">
    <property type="entry name" value="FAS1 domain"/>
    <property type="match status" value="2"/>
</dbReference>
<dbReference type="PANTHER" id="PTHR10900">
    <property type="entry name" value="PERIOSTIN-RELATED"/>
    <property type="match status" value="1"/>
</dbReference>
<dbReference type="AlphaFoldDB" id="A0A7K1UDD8"/>
<comment type="caution">
    <text evidence="2">The sequence shown here is derived from an EMBL/GenBank/DDBJ whole genome shotgun (WGS) entry which is preliminary data.</text>
</comment>
<organism evidence="2 3">
    <name type="scientific">Chitinophaga tropicalis</name>
    <dbReference type="NCBI Taxonomy" id="2683588"/>
    <lineage>
        <taxon>Bacteria</taxon>
        <taxon>Pseudomonadati</taxon>
        <taxon>Bacteroidota</taxon>
        <taxon>Chitinophagia</taxon>
        <taxon>Chitinophagales</taxon>
        <taxon>Chitinophagaceae</taxon>
        <taxon>Chitinophaga</taxon>
    </lineage>
</organism>
<dbReference type="InterPro" id="IPR036378">
    <property type="entry name" value="FAS1_dom_sf"/>
</dbReference>
<evidence type="ECO:0000313" key="3">
    <source>
        <dbReference type="Proteomes" id="UP000461730"/>
    </source>
</evidence>
<dbReference type="Pfam" id="PF02469">
    <property type="entry name" value="Fasciclin"/>
    <property type="match status" value="2"/>
</dbReference>
<dbReference type="InterPro" id="IPR000782">
    <property type="entry name" value="FAS1_domain"/>
</dbReference>
<evidence type="ECO:0000259" key="1">
    <source>
        <dbReference type="PROSITE" id="PS50213"/>
    </source>
</evidence>
<dbReference type="PROSITE" id="PS51257">
    <property type="entry name" value="PROKAR_LIPOPROTEIN"/>
    <property type="match status" value="1"/>
</dbReference>
<keyword evidence="3" id="KW-1185">Reference proteome</keyword>
<feature type="domain" description="FAS1" evidence="1">
    <location>
        <begin position="45"/>
        <end position="238"/>
    </location>
</feature>
<dbReference type="PANTHER" id="PTHR10900:SF77">
    <property type="entry name" value="FI19380P1"/>
    <property type="match status" value="1"/>
</dbReference>
<name>A0A7K1UDD8_9BACT</name>
<dbReference type="SUPFAM" id="SSF82153">
    <property type="entry name" value="FAS1 domain"/>
    <property type="match status" value="2"/>
</dbReference>
<dbReference type="EMBL" id="WRXN01000024">
    <property type="protein sequence ID" value="MVT12392.1"/>
    <property type="molecule type" value="Genomic_DNA"/>
</dbReference>
<dbReference type="Proteomes" id="UP000461730">
    <property type="component" value="Unassembled WGS sequence"/>
</dbReference>
<proteinExistence type="predicted"/>
<accession>A0A7K1UDD8</accession>
<protein>
    <recommendedName>
        <fullName evidence="1">FAS1 domain-containing protein</fullName>
    </recommendedName>
</protein>
<dbReference type="InterPro" id="IPR050904">
    <property type="entry name" value="Adhesion/Biosynth-related"/>
</dbReference>